<comment type="caution">
    <text evidence="2">The sequence shown here is derived from an EMBL/GenBank/DDBJ whole genome shotgun (WGS) entry which is preliminary data.</text>
</comment>
<keyword evidence="3" id="KW-1185">Reference proteome</keyword>
<dbReference type="OrthoDB" id="1747509at2759"/>
<sequence length="361" mass="40769">MLSSILPFPKTHLCSSISYSTHLPKFSPVSTTTTTHPSSTAIRMGGGPRTFPGGVSKWQWKRMQAKKAKQLLKARLCRERQIYEMRKRAELKAAVSELEKPWEVVERSPNLFSIKADEQVKVLADRFHKLGGFDMWSENDGPVVFRNSADDGVPSARFFPKGVVHSIRPYGVEMEGEEEEFSGGWRRNKNLMRRRDNVAGLNPARPKKSLNPGRPMGRLTGNIAAHQNSDSEDEENEEYRRLRSGGGRRRAVVNRLPAIGTRGKQSSGSFLTGKPGHRLTGKPTERLMGGKVEHLNSYSGDEENQDYRRIRKGGGRRISMVDQKPATSMGGYRGKQSSYLRETEYFTKRDTVWDEDDLKAI</sequence>
<dbReference type="Proteomes" id="UP000036987">
    <property type="component" value="Unassembled WGS sequence"/>
</dbReference>
<dbReference type="STRING" id="29655.A0A0K9PUY1"/>
<gene>
    <name evidence="2" type="ORF">ZOSMA_170G00560</name>
</gene>
<name>A0A0K9PUY1_ZOSMR</name>
<accession>A0A0K9PUY1</accession>
<dbReference type="PANTHER" id="PTHR37724:SF1">
    <property type="entry name" value="OS02G0564300 PROTEIN"/>
    <property type="match status" value="1"/>
</dbReference>
<dbReference type="AlphaFoldDB" id="A0A0K9PUY1"/>
<dbReference type="EMBL" id="LFYR01000644">
    <property type="protein sequence ID" value="KMZ72035.1"/>
    <property type="molecule type" value="Genomic_DNA"/>
</dbReference>
<feature type="compositionally biased region" description="Basic residues" evidence="1">
    <location>
        <begin position="242"/>
        <end position="252"/>
    </location>
</feature>
<proteinExistence type="predicted"/>
<evidence type="ECO:0000313" key="3">
    <source>
        <dbReference type="Proteomes" id="UP000036987"/>
    </source>
</evidence>
<reference evidence="3" key="1">
    <citation type="journal article" date="2016" name="Nature">
        <title>The genome of the seagrass Zostera marina reveals angiosperm adaptation to the sea.</title>
        <authorList>
            <person name="Olsen J.L."/>
            <person name="Rouze P."/>
            <person name="Verhelst B."/>
            <person name="Lin Y.-C."/>
            <person name="Bayer T."/>
            <person name="Collen J."/>
            <person name="Dattolo E."/>
            <person name="De Paoli E."/>
            <person name="Dittami S."/>
            <person name="Maumus F."/>
            <person name="Michel G."/>
            <person name="Kersting A."/>
            <person name="Lauritano C."/>
            <person name="Lohaus R."/>
            <person name="Toepel M."/>
            <person name="Tonon T."/>
            <person name="Vanneste K."/>
            <person name="Amirebrahimi M."/>
            <person name="Brakel J."/>
            <person name="Bostroem C."/>
            <person name="Chovatia M."/>
            <person name="Grimwood J."/>
            <person name="Jenkins J.W."/>
            <person name="Jueterbock A."/>
            <person name="Mraz A."/>
            <person name="Stam W.T."/>
            <person name="Tice H."/>
            <person name="Bornberg-Bauer E."/>
            <person name="Green P.J."/>
            <person name="Pearson G.A."/>
            <person name="Procaccini G."/>
            <person name="Duarte C.M."/>
            <person name="Schmutz J."/>
            <person name="Reusch T.B.H."/>
            <person name="Van de Peer Y."/>
        </authorList>
    </citation>
    <scope>NUCLEOTIDE SEQUENCE [LARGE SCALE GENOMIC DNA]</scope>
    <source>
        <strain evidence="3">cv. Finnish</strain>
    </source>
</reference>
<organism evidence="2 3">
    <name type="scientific">Zostera marina</name>
    <name type="common">Eelgrass</name>
    <dbReference type="NCBI Taxonomy" id="29655"/>
    <lineage>
        <taxon>Eukaryota</taxon>
        <taxon>Viridiplantae</taxon>
        <taxon>Streptophyta</taxon>
        <taxon>Embryophyta</taxon>
        <taxon>Tracheophyta</taxon>
        <taxon>Spermatophyta</taxon>
        <taxon>Magnoliopsida</taxon>
        <taxon>Liliopsida</taxon>
        <taxon>Zosteraceae</taxon>
        <taxon>Zostera</taxon>
    </lineage>
</organism>
<evidence type="ECO:0008006" key="4">
    <source>
        <dbReference type="Google" id="ProtNLM"/>
    </source>
</evidence>
<feature type="region of interest" description="Disordered" evidence="1">
    <location>
        <begin position="200"/>
        <end position="284"/>
    </location>
</feature>
<evidence type="ECO:0000313" key="2">
    <source>
        <dbReference type="EMBL" id="KMZ72035.1"/>
    </source>
</evidence>
<protein>
    <recommendedName>
        <fullName evidence="4">Copper ion transmembrane transporter</fullName>
    </recommendedName>
</protein>
<evidence type="ECO:0000256" key="1">
    <source>
        <dbReference type="SAM" id="MobiDB-lite"/>
    </source>
</evidence>
<dbReference type="PANTHER" id="PTHR37724">
    <property type="entry name" value="OS02G0564300 PROTEIN"/>
    <property type="match status" value="1"/>
</dbReference>